<protein>
    <submittedName>
        <fullName evidence="1">Uncharacterized protein</fullName>
    </submittedName>
</protein>
<proteinExistence type="predicted"/>
<dbReference type="AlphaFoldDB" id="A0A7J6A1B8"/>
<comment type="caution">
    <text evidence="1">The sequence shown here is derived from an EMBL/GenBank/DDBJ whole genome shotgun (WGS) entry which is preliminary data.</text>
</comment>
<sequence>MLNRAEWMEASPQISDMDIMLEEEDITLNGSNFTEDFLLTNNTLKNQSHSAEHSGIPPTEPLQRAKRMMPLFSWPLLEAAGLSEILLNSQSDGAVFSHHCCLEQLTLLGWAGEIGNSTFTSTATTANPNIR</sequence>
<gene>
    <name evidence="1" type="ORF">AMELA_G00217670</name>
</gene>
<dbReference type="EMBL" id="JAAGNN010000019">
    <property type="protein sequence ID" value="KAF4076662.1"/>
    <property type="molecule type" value="Genomic_DNA"/>
</dbReference>
<evidence type="ECO:0000313" key="2">
    <source>
        <dbReference type="Proteomes" id="UP000593565"/>
    </source>
</evidence>
<dbReference type="Proteomes" id="UP000593565">
    <property type="component" value="Unassembled WGS sequence"/>
</dbReference>
<keyword evidence="2" id="KW-1185">Reference proteome</keyword>
<accession>A0A7J6A1B8</accession>
<name>A0A7J6A1B8_AMEME</name>
<organism evidence="1 2">
    <name type="scientific">Ameiurus melas</name>
    <name type="common">Black bullhead</name>
    <name type="synonym">Silurus melas</name>
    <dbReference type="NCBI Taxonomy" id="219545"/>
    <lineage>
        <taxon>Eukaryota</taxon>
        <taxon>Metazoa</taxon>
        <taxon>Chordata</taxon>
        <taxon>Craniata</taxon>
        <taxon>Vertebrata</taxon>
        <taxon>Euteleostomi</taxon>
        <taxon>Actinopterygii</taxon>
        <taxon>Neopterygii</taxon>
        <taxon>Teleostei</taxon>
        <taxon>Ostariophysi</taxon>
        <taxon>Siluriformes</taxon>
        <taxon>Ictaluridae</taxon>
        <taxon>Ameiurus</taxon>
    </lineage>
</organism>
<reference evidence="1 2" key="1">
    <citation type="submission" date="2020-02" db="EMBL/GenBank/DDBJ databases">
        <title>A chromosome-scale genome assembly of the black bullhead catfish (Ameiurus melas).</title>
        <authorList>
            <person name="Wen M."/>
            <person name="Zham M."/>
            <person name="Cabau C."/>
            <person name="Klopp C."/>
            <person name="Donnadieu C."/>
            <person name="Roques C."/>
            <person name="Bouchez O."/>
            <person name="Lampietro C."/>
            <person name="Jouanno E."/>
            <person name="Herpin A."/>
            <person name="Louis A."/>
            <person name="Berthelot C."/>
            <person name="Parey E."/>
            <person name="Roest-Crollius H."/>
            <person name="Braasch I."/>
            <person name="Postlethwait J."/>
            <person name="Robinson-Rechavi M."/>
            <person name="Echchiki A."/>
            <person name="Begum T."/>
            <person name="Montfort J."/>
            <person name="Schartl M."/>
            <person name="Bobe J."/>
            <person name="Guiguen Y."/>
        </authorList>
    </citation>
    <scope>NUCLEOTIDE SEQUENCE [LARGE SCALE GENOMIC DNA]</scope>
    <source>
        <strain evidence="1">M_S1</strain>
        <tissue evidence="1">Blood</tissue>
    </source>
</reference>
<evidence type="ECO:0000313" key="1">
    <source>
        <dbReference type="EMBL" id="KAF4076662.1"/>
    </source>
</evidence>